<protein>
    <submittedName>
        <fullName evidence="1">Uncharacterized protein</fullName>
    </submittedName>
</protein>
<gene>
    <name evidence="1" type="ORF">LTS18_000624</name>
</gene>
<evidence type="ECO:0000313" key="1">
    <source>
        <dbReference type="EMBL" id="KAK3068528.1"/>
    </source>
</evidence>
<sequence length="243" mass="27159">MSSKRSRSNRSSALKSNTKPTTFSSIDAAFEQELIDNSIYPPGYNDVEPGNLEEIIEKLGQPRASRSPSKFSREKFVHFRRKNDEASTEAEVMSQVFPMITGKINVPSGYNQVFNNLKPLGDHISNAQPDYYNGSRPAEIRPKVRDDLEQYILPSNQRHRHALSNFFTEAKRPDGKASEAKRQVTQDLAVGARGMLMMQSYGLDEPVFDHKAHTLGSTYHSGTGTLQLYAMHPTEPGDADGKP</sequence>
<accession>A0ACC3DFP8</accession>
<proteinExistence type="predicted"/>
<dbReference type="EMBL" id="JAWDJW010005276">
    <property type="protein sequence ID" value="KAK3068528.1"/>
    <property type="molecule type" value="Genomic_DNA"/>
</dbReference>
<evidence type="ECO:0000313" key="2">
    <source>
        <dbReference type="Proteomes" id="UP001186974"/>
    </source>
</evidence>
<feature type="non-terminal residue" evidence="1">
    <location>
        <position position="243"/>
    </location>
</feature>
<organism evidence="1 2">
    <name type="scientific">Coniosporium uncinatum</name>
    <dbReference type="NCBI Taxonomy" id="93489"/>
    <lineage>
        <taxon>Eukaryota</taxon>
        <taxon>Fungi</taxon>
        <taxon>Dikarya</taxon>
        <taxon>Ascomycota</taxon>
        <taxon>Pezizomycotina</taxon>
        <taxon>Dothideomycetes</taxon>
        <taxon>Dothideomycetes incertae sedis</taxon>
        <taxon>Coniosporium</taxon>
    </lineage>
</organism>
<comment type="caution">
    <text evidence="1">The sequence shown here is derived from an EMBL/GenBank/DDBJ whole genome shotgun (WGS) entry which is preliminary data.</text>
</comment>
<keyword evidence="2" id="KW-1185">Reference proteome</keyword>
<dbReference type="Proteomes" id="UP001186974">
    <property type="component" value="Unassembled WGS sequence"/>
</dbReference>
<reference evidence="1" key="1">
    <citation type="submission" date="2024-09" db="EMBL/GenBank/DDBJ databases">
        <title>Black Yeasts Isolated from many extreme environments.</title>
        <authorList>
            <person name="Coleine C."/>
            <person name="Stajich J.E."/>
            <person name="Selbmann L."/>
        </authorList>
    </citation>
    <scope>NUCLEOTIDE SEQUENCE</scope>
    <source>
        <strain evidence="1">CCFEE 5737</strain>
    </source>
</reference>
<name>A0ACC3DFP8_9PEZI</name>